<dbReference type="NCBIfam" id="TIGR01007">
    <property type="entry name" value="eps_fam"/>
    <property type="match status" value="1"/>
</dbReference>
<keyword evidence="16" id="KW-0175">Coiled coil</keyword>
<evidence type="ECO:0000256" key="7">
    <source>
        <dbReference type="ARBA" id="ARBA00022679"/>
    </source>
</evidence>
<keyword evidence="14" id="KW-0829">Tyrosine-protein kinase</keyword>
<comment type="catalytic activity">
    <reaction evidence="15">
        <text>L-tyrosyl-[protein] + ATP = O-phospho-L-tyrosyl-[protein] + ADP + H(+)</text>
        <dbReference type="Rhea" id="RHEA:10596"/>
        <dbReference type="Rhea" id="RHEA-COMP:10136"/>
        <dbReference type="Rhea" id="RHEA-COMP:20101"/>
        <dbReference type="ChEBI" id="CHEBI:15378"/>
        <dbReference type="ChEBI" id="CHEBI:30616"/>
        <dbReference type="ChEBI" id="CHEBI:46858"/>
        <dbReference type="ChEBI" id="CHEBI:61978"/>
        <dbReference type="ChEBI" id="CHEBI:456216"/>
        <dbReference type="EC" id="2.7.10.2"/>
    </reaction>
</comment>
<keyword evidence="12 17" id="KW-1133">Transmembrane helix</keyword>
<comment type="caution">
    <text evidence="20">The sequence shown here is derived from an EMBL/GenBank/DDBJ whole genome shotgun (WGS) entry which is preliminary data.</text>
</comment>
<reference evidence="20 21" key="1">
    <citation type="submission" date="2019-07" db="EMBL/GenBank/DDBJ databases">
        <title>Whole genome shotgun sequence of Microvirga aerophila NBRC 106136.</title>
        <authorList>
            <person name="Hosoyama A."/>
            <person name="Uohara A."/>
            <person name="Ohji S."/>
            <person name="Ichikawa N."/>
        </authorList>
    </citation>
    <scope>NUCLEOTIDE SEQUENCE [LARGE SCALE GENOMIC DNA]</scope>
    <source>
        <strain evidence="20 21">NBRC 106136</strain>
    </source>
</reference>
<keyword evidence="5" id="KW-1003">Cell membrane</keyword>
<dbReference type="OrthoDB" id="230260at2"/>
<keyword evidence="11" id="KW-0067">ATP-binding</keyword>
<comment type="similarity">
    <text evidence="2">Belongs to the CpsD/CapB family.</text>
</comment>
<dbReference type="Proteomes" id="UP000321085">
    <property type="component" value="Unassembled WGS sequence"/>
</dbReference>
<dbReference type="InterPro" id="IPR005700">
    <property type="entry name" value="EPS_ExoP-like"/>
</dbReference>
<feature type="domain" description="Polysaccharide chain length determinant N-terminal" evidence="18">
    <location>
        <begin position="19"/>
        <end position="107"/>
    </location>
</feature>
<evidence type="ECO:0000313" key="21">
    <source>
        <dbReference type="Proteomes" id="UP000321085"/>
    </source>
</evidence>
<dbReference type="AlphaFoldDB" id="A0A512BV24"/>
<dbReference type="CDD" id="cd05387">
    <property type="entry name" value="BY-kinase"/>
    <property type="match status" value="1"/>
</dbReference>
<evidence type="ECO:0000259" key="19">
    <source>
        <dbReference type="Pfam" id="PF13614"/>
    </source>
</evidence>
<evidence type="ECO:0000256" key="10">
    <source>
        <dbReference type="ARBA" id="ARBA00022777"/>
    </source>
</evidence>
<dbReference type="InterPro" id="IPR025669">
    <property type="entry name" value="AAA_dom"/>
</dbReference>
<dbReference type="InterPro" id="IPR005702">
    <property type="entry name" value="Wzc-like_C"/>
</dbReference>
<evidence type="ECO:0000256" key="1">
    <source>
        <dbReference type="ARBA" id="ARBA00004429"/>
    </source>
</evidence>
<dbReference type="GO" id="GO:0004715">
    <property type="term" value="F:non-membrane spanning protein tyrosine kinase activity"/>
    <property type="evidence" value="ECO:0007669"/>
    <property type="project" value="UniProtKB-EC"/>
</dbReference>
<keyword evidence="9" id="KW-0547">Nucleotide-binding</keyword>
<dbReference type="GO" id="GO:0005524">
    <property type="term" value="F:ATP binding"/>
    <property type="evidence" value="ECO:0007669"/>
    <property type="project" value="UniProtKB-KW"/>
</dbReference>
<evidence type="ECO:0000256" key="9">
    <source>
        <dbReference type="ARBA" id="ARBA00022741"/>
    </source>
</evidence>
<dbReference type="PANTHER" id="PTHR32309:SF13">
    <property type="entry name" value="FERRIC ENTEROBACTIN TRANSPORT PROTEIN FEPE"/>
    <property type="match status" value="1"/>
</dbReference>
<evidence type="ECO:0000256" key="15">
    <source>
        <dbReference type="ARBA" id="ARBA00051245"/>
    </source>
</evidence>
<dbReference type="Pfam" id="PF02706">
    <property type="entry name" value="Wzz"/>
    <property type="match status" value="1"/>
</dbReference>
<dbReference type="GO" id="GO:0005886">
    <property type="term" value="C:plasma membrane"/>
    <property type="evidence" value="ECO:0007669"/>
    <property type="project" value="UniProtKB-SubCell"/>
</dbReference>
<feature type="domain" description="AAA" evidence="19">
    <location>
        <begin position="557"/>
        <end position="690"/>
    </location>
</feature>
<dbReference type="EC" id="2.7.10.2" evidence="4"/>
<dbReference type="PANTHER" id="PTHR32309">
    <property type="entry name" value="TYROSINE-PROTEIN KINASE"/>
    <property type="match status" value="1"/>
</dbReference>
<evidence type="ECO:0000256" key="17">
    <source>
        <dbReference type="SAM" id="Phobius"/>
    </source>
</evidence>
<dbReference type="Gene3D" id="3.40.50.300">
    <property type="entry name" value="P-loop containing nucleotide triphosphate hydrolases"/>
    <property type="match status" value="1"/>
</dbReference>
<comment type="subcellular location">
    <subcellularLocation>
        <location evidence="1">Cell inner membrane</location>
        <topology evidence="1">Multi-pass membrane protein</topology>
    </subcellularLocation>
</comment>
<keyword evidence="6" id="KW-0997">Cell inner membrane</keyword>
<organism evidence="20 21">
    <name type="scientific">Microvirga aerophila</name>
    <dbReference type="NCBI Taxonomy" id="670291"/>
    <lineage>
        <taxon>Bacteria</taxon>
        <taxon>Pseudomonadati</taxon>
        <taxon>Pseudomonadota</taxon>
        <taxon>Alphaproteobacteria</taxon>
        <taxon>Hyphomicrobiales</taxon>
        <taxon>Methylobacteriaceae</taxon>
        <taxon>Microvirga</taxon>
    </lineage>
</organism>
<keyword evidence="7" id="KW-0808">Transferase</keyword>
<sequence>MHGRVQLEPPVEESDDSFALPDIIGFLHRRWKFIIAITAVFVVAALVLSLVLTKQYTATTQIFIDAKQNSLLGRDSIVAEGALSDTTGIDSQISLIKSGELLRRVVEANKLETDPDFGLAAEPGQLARFRGALVGFVNSLLGSIDPAVEEVRDTWSPEVLRAVNRLRDTIDVRRQGRTYVVDIAVTLPNARKAAKIANAVADAYIVDKMQTRFDQARRAADWLADRIKVMVDEVRSAEQAVAAFRAQHNLLETAKGGTVTEQQMADLNTQLIGLRAEVAEKRAKYEQAKALVASKGNIEAIPDVLRSSVISNLRNQAAQVTTREADLLARYGRSHPQVVNVQAERRDVERQIRQEVERIIANLKNEYDVVQSREASLAGSLGAISGQTGTDNKVAVELRELERKATAARTLYESFLSRAKVAEEEATLTDRDARVISPAMIPVAASFPRPSLFLALGLVLGLALGTAGGIGLELLAPGFISPKQVEEVLGLPVLSSIPVLGEEQRRVNGAVVPVPRYIVSNPLSHVSEAVRSLRTGVQMSNVDAPPKVIQVTSALPSEGKSTLAVSLALSAAAAGQRVLLIDGDLRHPSTSQFFGLMNKPGLVESLVSEDNYADAMHKDPESGLHVLPAGGKTHHPPDLLGSERMRRLIQLAAGNFDYVVIDSPPLAPVVDAAVISQLVDRIIFTVAWKRTPREAISQALRNSSFRLNKVAGVAFNMIDEKSMTTYGRYGYYGSKYYGRYYGTEGSEAAPKVQLLN</sequence>
<evidence type="ECO:0000256" key="16">
    <source>
        <dbReference type="SAM" id="Coils"/>
    </source>
</evidence>
<gene>
    <name evidence="20" type="ORF">MAE02_34610</name>
</gene>
<dbReference type="InterPro" id="IPR027417">
    <property type="entry name" value="P-loop_NTPase"/>
</dbReference>
<evidence type="ECO:0000256" key="4">
    <source>
        <dbReference type="ARBA" id="ARBA00011903"/>
    </source>
</evidence>
<dbReference type="InterPro" id="IPR003856">
    <property type="entry name" value="LPS_length_determ_N"/>
</dbReference>
<proteinExistence type="inferred from homology"/>
<evidence type="ECO:0000256" key="6">
    <source>
        <dbReference type="ARBA" id="ARBA00022519"/>
    </source>
</evidence>
<feature type="coiled-coil region" evidence="16">
    <location>
        <begin position="264"/>
        <end position="291"/>
    </location>
</feature>
<evidence type="ECO:0000313" key="20">
    <source>
        <dbReference type="EMBL" id="GEO15765.1"/>
    </source>
</evidence>
<keyword evidence="21" id="KW-1185">Reference proteome</keyword>
<evidence type="ECO:0000256" key="12">
    <source>
        <dbReference type="ARBA" id="ARBA00022989"/>
    </source>
</evidence>
<evidence type="ECO:0000256" key="11">
    <source>
        <dbReference type="ARBA" id="ARBA00022840"/>
    </source>
</evidence>
<feature type="transmembrane region" description="Helical" evidence="17">
    <location>
        <begin position="33"/>
        <end position="52"/>
    </location>
</feature>
<dbReference type="RefSeq" id="WP_114187715.1">
    <property type="nucleotide sequence ID" value="NZ_BJYU01000048.1"/>
</dbReference>
<protein>
    <recommendedName>
        <fullName evidence="4">non-specific protein-tyrosine kinase</fullName>
        <ecNumber evidence="4">2.7.10.2</ecNumber>
    </recommendedName>
</protein>
<dbReference type="InterPro" id="IPR050445">
    <property type="entry name" value="Bact_polysacc_biosynth/exp"/>
</dbReference>
<evidence type="ECO:0000259" key="18">
    <source>
        <dbReference type="Pfam" id="PF02706"/>
    </source>
</evidence>
<evidence type="ECO:0000256" key="13">
    <source>
        <dbReference type="ARBA" id="ARBA00023136"/>
    </source>
</evidence>
<feature type="coiled-coil region" evidence="16">
    <location>
        <begin position="338"/>
        <end position="373"/>
    </location>
</feature>
<evidence type="ECO:0000256" key="3">
    <source>
        <dbReference type="ARBA" id="ARBA00008883"/>
    </source>
</evidence>
<comment type="similarity">
    <text evidence="3">Belongs to the etk/wzc family.</text>
</comment>
<keyword evidence="13 17" id="KW-0472">Membrane</keyword>
<accession>A0A512BV24</accession>
<keyword evidence="8 17" id="KW-0812">Transmembrane</keyword>
<evidence type="ECO:0000256" key="5">
    <source>
        <dbReference type="ARBA" id="ARBA00022475"/>
    </source>
</evidence>
<feature type="transmembrane region" description="Helical" evidence="17">
    <location>
        <begin position="452"/>
        <end position="475"/>
    </location>
</feature>
<evidence type="ECO:0000256" key="14">
    <source>
        <dbReference type="ARBA" id="ARBA00023137"/>
    </source>
</evidence>
<name>A0A512BV24_9HYPH</name>
<dbReference type="SUPFAM" id="SSF52540">
    <property type="entry name" value="P-loop containing nucleoside triphosphate hydrolases"/>
    <property type="match status" value="1"/>
</dbReference>
<dbReference type="EMBL" id="BJYU01000048">
    <property type="protein sequence ID" value="GEO15765.1"/>
    <property type="molecule type" value="Genomic_DNA"/>
</dbReference>
<dbReference type="Pfam" id="PF13614">
    <property type="entry name" value="AAA_31"/>
    <property type="match status" value="1"/>
</dbReference>
<evidence type="ECO:0000256" key="2">
    <source>
        <dbReference type="ARBA" id="ARBA00007316"/>
    </source>
</evidence>
<keyword evidence="10" id="KW-0418">Kinase</keyword>
<dbReference type="NCBIfam" id="TIGR01005">
    <property type="entry name" value="eps_transp_fam"/>
    <property type="match status" value="1"/>
</dbReference>
<evidence type="ECO:0000256" key="8">
    <source>
        <dbReference type="ARBA" id="ARBA00022692"/>
    </source>
</evidence>